<feature type="region of interest" description="Disordered" evidence="1">
    <location>
        <begin position="10"/>
        <end position="33"/>
    </location>
</feature>
<name>A0A6J4VVJ9_9BACT</name>
<dbReference type="AlphaFoldDB" id="A0A6J4VVJ9"/>
<accession>A0A6J4VVJ9</accession>
<sequence>MRLTLGAWRRGMARGNRLPRPRSRERPRPSRRRVLSFALPTRRCWAGG</sequence>
<evidence type="ECO:0000256" key="1">
    <source>
        <dbReference type="SAM" id="MobiDB-lite"/>
    </source>
</evidence>
<protein>
    <submittedName>
        <fullName evidence="2">Uncharacterized protein</fullName>
    </submittedName>
</protein>
<proteinExistence type="predicted"/>
<reference evidence="2" key="1">
    <citation type="submission" date="2020-02" db="EMBL/GenBank/DDBJ databases">
        <authorList>
            <person name="Meier V. D."/>
        </authorList>
    </citation>
    <scope>NUCLEOTIDE SEQUENCE</scope>
    <source>
        <strain evidence="2">AVDCRST_MAG18</strain>
    </source>
</reference>
<gene>
    <name evidence="2" type="ORF">AVDCRST_MAG18-4596</name>
</gene>
<dbReference type="EMBL" id="CADCWN010000368">
    <property type="protein sequence ID" value="CAA9589292.1"/>
    <property type="molecule type" value="Genomic_DNA"/>
</dbReference>
<organism evidence="2">
    <name type="scientific">uncultured Thermomicrobiales bacterium</name>
    <dbReference type="NCBI Taxonomy" id="1645740"/>
    <lineage>
        <taxon>Bacteria</taxon>
        <taxon>Pseudomonadati</taxon>
        <taxon>Thermomicrobiota</taxon>
        <taxon>Thermomicrobia</taxon>
        <taxon>Thermomicrobiales</taxon>
        <taxon>environmental samples</taxon>
    </lineage>
</organism>
<evidence type="ECO:0000313" key="2">
    <source>
        <dbReference type="EMBL" id="CAA9589292.1"/>
    </source>
</evidence>